<proteinExistence type="predicted"/>
<dbReference type="PATRIC" id="fig|1137280.3.peg.1315"/>
<accession>A0A072N2U6</accession>
<dbReference type="RefSeq" id="WP_036129740.1">
    <property type="nucleotide sequence ID" value="NZ_ANIE01000004.1"/>
</dbReference>
<organism evidence="2 3">
    <name type="scientific">Marinobacter nitratireducens</name>
    <dbReference type="NCBI Taxonomy" id="1137280"/>
    <lineage>
        <taxon>Bacteria</taxon>
        <taxon>Pseudomonadati</taxon>
        <taxon>Pseudomonadota</taxon>
        <taxon>Gammaproteobacteria</taxon>
        <taxon>Pseudomonadales</taxon>
        <taxon>Marinobacteraceae</taxon>
        <taxon>Marinobacter</taxon>
    </lineage>
</organism>
<dbReference type="AlphaFoldDB" id="A0A072N2U6"/>
<name>A0A072N2U6_9GAMM</name>
<dbReference type="Proteomes" id="UP000035057">
    <property type="component" value="Unassembled WGS sequence"/>
</dbReference>
<keyword evidence="3" id="KW-1185">Reference proteome</keyword>
<evidence type="ECO:0000256" key="1">
    <source>
        <dbReference type="SAM" id="SignalP"/>
    </source>
</evidence>
<reference evidence="2 3" key="1">
    <citation type="submission" date="2012-12" db="EMBL/GenBank/DDBJ databases">
        <title>Genome assembly of Marinobacter sp. AK21.</title>
        <authorList>
            <person name="Khatri I."/>
            <person name="Kumar R."/>
            <person name="Vaidya B."/>
            <person name="Subramanian S."/>
            <person name="Pinnaka A."/>
        </authorList>
    </citation>
    <scope>NUCLEOTIDE SEQUENCE [LARGE SCALE GENOMIC DNA]</scope>
    <source>
        <strain evidence="2 3">AK21</strain>
    </source>
</reference>
<comment type="caution">
    <text evidence="2">The sequence shown here is derived from an EMBL/GenBank/DDBJ whole genome shotgun (WGS) entry which is preliminary data.</text>
</comment>
<dbReference type="EMBL" id="ANIE01000004">
    <property type="protein sequence ID" value="KEF31816.1"/>
    <property type="molecule type" value="Genomic_DNA"/>
</dbReference>
<protein>
    <submittedName>
        <fullName evidence="2">Uncharacterized protein</fullName>
    </submittedName>
</protein>
<feature type="signal peptide" evidence="1">
    <location>
        <begin position="1"/>
        <end position="25"/>
    </location>
</feature>
<feature type="chain" id="PRO_5001680413" evidence="1">
    <location>
        <begin position="26"/>
        <end position="141"/>
    </location>
</feature>
<gene>
    <name evidence="2" type="ORF">D777_01502</name>
</gene>
<dbReference type="OrthoDB" id="7355548at2"/>
<evidence type="ECO:0000313" key="3">
    <source>
        <dbReference type="Proteomes" id="UP000035057"/>
    </source>
</evidence>
<sequence length="141" mass="15728">MKKRMRWIPVLYVALFLPLTLVAKAGSEDWSPVAEQVNEQLDSALEAYRAGDPQAARRGVIQAYFGPFEGEKMEAAIRSQFGIEPAFLLERQFGALRKAIKQGAELHRVSELAEQLQAALMSQADKLNEAGVPRIVFEVNQ</sequence>
<dbReference type="STRING" id="1137280.D777_01502"/>
<evidence type="ECO:0000313" key="2">
    <source>
        <dbReference type="EMBL" id="KEF31816.1"/>
    </source>
</evidence>
<keyword evidence="1" id="KW-0732">Signal</keyword>